<accession>A0ABY2D026</accession>
<evidence type="ECO:0000256" key="6">
    <source>
        <dbReference type="ARBA" id="ARBA00023136"/>
    </source>
</evidence>
<comment type="subcellular location">
    <subcellularLocation>
        <location evidence="1 8">Cell membrane</location>
        <topology evidence="1 8">Multi-pass membrane protein</topology>
    </subcellularLocation>
</comment>
<evidence type="ECO:0000256" key="8">
    <source>
        <dbReference type="RuleBase" id="RU003942"/>
    </source>
</evidence>
<evidence type="ECO:0000256" key="1">
    <source>
        <dbReference type="ARBA" id="ARBA00004651"/>
    </source>
</evidence>
<gene>
    <name evidence="10" type="ORF">EV669_10176</name>
</gene>
<keyword evidence="11" id="KW-1185">Reference proteome</keyword>
<evidence type="ECO:0000256" key="7">
    <source>
        <dbReference type="ARBA" id="ARBA00038032"/>
    </source>
</evidence>
<evidence type="ECO:0000256" key="3">
    <source>
        <dbReference type="ARBA" id="ARBA00022475"/>
    </source>
</evidence>
<protein>
    <submittedName>
        <fullName evidence="10">Small multidrug resistance pump</fullName>
    </submittedName>
</protein>
<dbReference type="InterPro" id="IPR000390">
    <property type="entry name" value="Small_drug/metabolite_transptr"/>
</dbReference>
<proteinExistence type="inferred from homology"/>
<dbReference type="InterPro" id="IPR037185">
    <property type="entry name" value="EmrE-like"/>
</dbReference>
<evidence type="ECO:0000256" key="4">
    <source>
        <dbReference type="ARBA" id="ARBA00022692"/>
    </source>
</evidence>
<dbReference type="PANTHER" id="PTHR30561">
    <property type="entry name" value="SMR FAMILY PROTON-DEPENDENT DRUG EFFLUX TRANSPORTER SUGE"/>
    <property type="match status" value="1"/>
</dbReference>
<evidence type="ECO:0000256" key="2">
    <source>
        <dbReference type="ARBA" id="ARBA00022448"/>
    </source>
</evidence>
<dbReference type="SUPFAM" id="SSF103481">
    <property type="entry name" value="Multidrug resistance efflux transporter EmrE"/>
    <property type="match status" value="1"/>
</dbReference>
<comment type="similarity">
    <text evidence="7 8">Belongs to the drug/metabolite transporter (DMT) superfamily. Small multidrug resistance (SMR) (TC 2.A.7.1) family.</text>
</comment>
<keyword evidence="6 9" id="KW-0472">Membrane</keyword>
<dbReference type="EMBL" id="SMDA01000001">
    <property type="protein sequence ID" value="TCW33560.1"/>
    <property type="molecule type" value="Genomic_DNA"/>
</dbReference>
<evidence type="ECO:0000313" key="11">
    <source>
        <dbReference type="Proteomes" id="UP000294801"/>
    </source>
</evidence>
<dbReference type="RefSeq" id="WP_207913759.1">
    <property type="nucleotide sequence ID" value="NZ_SMDA01000001.1"/>
</dbReference>
<reference evidence="10 11" key="1">
    <citation type="submission" date="2019-03" db="EMBL/GenBank/DDBJ databases">
        <title>Genomic Encyclopedia of Type Strains, Phase IV (KMG-IV): sequencing the most valuable type-strain genomes for metagenomic binning, comparative biology and taxonomic classification.</title>
        <authorList>
            <person name="Goeker M."/>
        </authorList>
    </citation>
    <scope>NUCLEOTIDE SEQUENCE [LARGE SCALE GENOMIC DNA]</scope>
    <source>
        <strain evidence="10 11">DSM 18507</strain>
    </source>
</reference>
<keyword evidence="5 9" id="KW-1133">Transmembrane helix</keyword>
<dbReference type="Pfam" id="PF00893">
    <property type="entry name" value="Multi_Drug_Res"/>
    <property type="match status" value="1"/>
</dbReference>
<comment type="caution">
    <text evidence="10">The sequence shown here is derived from an EMBL/GenBank/DDBJ whole genome shotgun (WGS) entry which is preliminary data.</text>
</comment>
<keyword evidence="4 8" id="KW-0812">Transmembrane</keyword>
<dbReference type="InterPro" id="IPR045324">
    <property type="entry name" value="Small_multidrug_res"/>
</dbReference>
<evidence type="ECO:0000313" key="10">
    <source>
        <dbReference type="EMBL" id="TCW33560.1"/>
    </source>
</evidence>
<keyword evidence="2" id="KW-0813">Transport</keyword>
<feature type="transmembrane region" description="Helical" evidence="9">
    <location>
        <begin position="89"/>
        <end position="108"/>
    </location>
</feature>
<evidence type="ECO:0000256" key="9">
    <source>
        <dbReference type="SAM" id="Phobius"/>
    </source>
</evidence>
<dbReference type="PANTHER" id="PTHR30561:SF1">
    <property type="entry name" value="MULTIDRUG TRANSPORTER EMRE"/>
    <property type="match status" value="1"/>
</dbReference>
<dbReference type="Gene3D" id="1.10.3730.20">
    <property type="match status" value="1"/>
</dbReference>
<sequence>MTGPLSAWLMLAGAIAAELMATSSLKLAQGFSRPLPSLVVIIGYMISFWLLSRVVERLELGIVYAVWCGVGMAVVAVIGVVVYGESVSLLKTAGILAIVLGTVLLSLAGKGA</sequence>
<feature type="transmembrane region" description="Helical" evidence="9">
    <location>
        <begin position="38"/>
        <end position="55"/>
    </location>
</feature>
<organism evidence="10 11">
    <name type="scientific">Gulbenkiania mobilis</name>
    <dbReference type="NCBI Taxonomy" id="397457"/>
    <lineage>
        <taxon>Bacteria</taxon>
        <taxon>Pseudomonadati</taxon>
        <taxon>Pseudomonadota</taxon>
        <taxon>Betaproteobacteria</taxon>
        <taxon>Neisseriales</taxon>
        <taxon>Chromobacteriaceae</taxon>
        <taxon>Gulbenkiania</taxon>
    </lineage>
</organism>
<name>A0ABY2D026_GULMO</name>
<dbReference type="Proteomes" id="UP000294801">
    <property type="component" value="Unassembled WGS sequence"/>
</dbReference>
<feature type="transmembrane region" description="Helical" evidence="9">
    <location>
        <begin position="62"/>
        <end position="83"/>
    </location>
</feature>
<keyword evidence="3" id="KW-1003">Cell membrane</keyword>
<evidence type="ECO:0000256" key="5">
    <source>
        <dbReference type="ARBA" id="ARBA00022989"/>
    </source>
</evidence>